<dbReference type="AlphaFoldDB" id="A0A0D2AM40"/>
<keyword evidence="2 7" id="KW-0812">Transmembrane</keyword>
<evidence type="ECO:0000256" key="5">
    <source>
        <dbReference type="ARBA" id="ARBA00038359"/>
    </source>
</evidence>
<protein>
    <recommendedName>
        <fullName evidence="8">Rhodopsin domain-containing protein</fullName>
    </recommendedName>
</protein>
<feature type="region of interest" description="Disordered" evidence="6">
    <location>
        <begin position="364"/>
        <end position="422"/>
    </location>
</feature>
<feature type="domain" description="Rhodopsin" evidence="8">
    <location>
        <begin position="30"/>
        <end position="283"/>
    </location>
</feature>
<dbReference type="GeneID" id="27309448"/>
<dbReference type="PANTHER" id="PTHR33048:SF129">
    <property type="entry name" value="INTEGRAL MEMBRANE PROTEIN-RELATED"/>
    <property type="match status" value="1"/>
</dbReference>
<dbReference type="InterPro" id="IPR052337">
    <property type="entry name" value="SAT4-like"/>
</dbReference>
<evidence type="ECO:0000256" key="2">
    <source>
        <dbReference type="ARBA" id="ARBA00022692"/>
    </source>
</evidence>
<organism evidence="9 10">
    <name type="scientific">Verruconis gallopava</name>
    <dbReference type="NCBI Taxonomy" id="253628"/>
    <lineage>
        <taxon>Eukaryota</taxon>
        <taxon>Fungi</taxon>
        <taxon>Dikarya</taxon>
        <taxon>Ascomycota</taxon>
        <taxon>Pezizomycotina</taxon>
        <taxon>Dothideomycetes</taxon>
        <taxon>Pleosporomycetidae</taxon>
        <taxon>Venturiales</taxon>
        <taxon>Sympoventuriaceae</taxon>
        <taxon>Verruconis</taxon>
    </lineage>
</organism>
<dbReference type="PANTHER" id="PTHR33048">
    <property type="entry name" value="PTH11-LIKE INTEGRAL MEMBRANE PROTEIN (AFU_ORTHOLOGUE AFUA_5G11245)"/>
    <property type="match status" value="1"/>
</dbReference>
<dbReference type="STRING" id="253628.A0A0D2AM40"/>
<sequence length="422" mass="47952">MESLNNVQNREWVIGYFAALTALTLGFLAIRFAARLRHKTTRFDFDDLFIAFSWILSVCMTGLTITGIVDYHFGRRLADIPSALIPRALEYDWVLNLLYLFQTAFTKTSILLFFRRVGRDTVSRKFKWTVWSSMAFILVYSLVLLIIYVSDCFPVSAVWMQYDSHWASTHQFNCASLSQHIGTAWTDGLLAVITDLLTVSLVSWFFVRRRVSGTSRVPLILALVLGYLLAVPSVFRLVYLVRAQQPATDKVWYTYPALIAGKTEGDIGICLACTPALSALLKRVLYSRQDRDEQLSIRDRSPPESRAPSRTRPSIRSNRSAVSVRFEKNTTSPDSSIRPAHNATQQVFKWSEHSMDDIPEAYAENVGAPQTSEKEIESATNETRRAEPPRKLTSAQSWLNLETESSDEEQGRGNITRHIPHR</sequence>
<feature type="transmembrane region" description="Helical" evidence="7">
    <location>
        <begin position="93"/>
        <end position="114"/>
    </location>
</feature>
<keyword evidence="3 7" id="KW-1133">Transmembrane helix</keyword>
<evidence type="ECO:0000256" key="6">
    <source>
        <dbReference type="SAM" id="MobiDB-lite"/>
    </source>
</evidence>
<dbReference type="HOGENOM" id="CLU_650854_0_0_1"/>
<feature type="region of interest" description="Disordered" evidence="6">
    <location>
        <begin position="292"/>
        <end position="342"/>
    </location>
</feature>
<feature type="compositionally biased region" description="Basic and acidic residues" evidence="6">
    <location>
        <begin position="292"/>
        <end position="303"/>
    </location>
</feature>
<feature type="compositionally biased region" description="Polar residues" evidence="6">
    <location>
        <begin position="311"/>
        <end position="321"/>
    </location>
</feature>
<dbReference type="Pfam" id="PF20684">
    <property type="entry name" value="Fung_rhodopsin"/>
    <property type="match status" value="1"/>
</dbReference>
<feature type="transmembrane region" description="Helical" evidence="7">
    <location>
        <begin position="126"/>
        <end position="149"/>
    </location>
</feature>
<proteinExistence type="inferred from homology"/>
<feature type="compositionally biased region" description="Polar residues" evidence="6">
    <location>
        <begin position="393"/>
        <end position="403"/>
    </location>
</feature>
<dbReference type="Proteomes" id="UP000053259">
    <property type="component" value="Unassembled WGS sequence"/>
</dbReference>
<dbReference type="VEuPathDB" id="FungiDB:PV09_01475"/>
<evidence type="ECO:0000259" key="8">
    <source>
        <dbReference type="Pfam" id="PF20684"/>
    </source>
</evidence>
<feature type="transmembrane region" description="Helical" evidence="7">
    <location>
        <begin position="12"/>
        <end position="36"/>
    </location>
</feature>
<gene>
    <name evidence="9" type="ORF">PV09_01475</name>
</gene>
<evidence type="ECO:0000256" key="4">
    <source>
        <dbReference type="ARBA" id="ARBA00023136"/>
    </source>
</evidence>
<name>A0A0D2AM40_9PEZI</name>
<reference evidence="9 10" key="1">
    <citation type="submission" date="2015-01" db="EMBL/GenBank/DDBJ databases">
        <title>The Genome Sequence of Ochroconis gallopava CBS43764.</title>
        <authorList>
            <consortium name="The Broad Institute Genomics Platform"/>
            <person name="Cuomo C."/>
            <person name="de Hoog S."/>
            <person name="Gorbushina A."/>
            <person name="Stielow B."/>
            <person name="Teixiera M."/>
            <person name="Abouelleil A."/>
            <person name="Chapman S.B."/>
            <person name="Priest M."/>
            <person name="Young S.K."/>
            <person name="Wortman J."/>
            <person name="Nusbaum C."/>
            <person name="Birren B."/>
        </authorList>
    </citation>
    <scope>NUCLEOTIDE SEQUENCE [LARGE SCALE GENOMIC DNA]</scope>
    <source>
        <strain evidence="9 10">CBS 43764</strain>
    </source>
</reference>
<evidence type="ECO:0000256" key="3">
    <source>
        <dbReference type="ARBA" id="ARBA00022989"/>
    </source>
</evidence>
<feature type="transmembrane region" description="Helical" evidence="7">
    <location>
        <begin position="48"/>
        <end position="73"/>
    </location>
</feature>
<evidence type="ECO:0000256" key="1">
    <source>
        <dbReference type="ARBA" id="ARBA00004141"/>
    </source>
</evidence>
<dbReference type="GO" id="GO:0016020">
    <property type="term" value="C:membrane"/>
    <property type="evidence" value="ECO:0007669"/>
    <property type="project" value="UniProtKB-SubCell"/>
</dbReference>
<comment type="similarity">
    <text evidence="5">Belongs to the SAT4 family.</text>
</comment>
<feature type="transmembrane region" description="Helical" evidence="7">
    <location>
        <begin position="188"/>
        <end position="207"/>
    </location>
</feature>
<feature type="compositionally biased region" description="Basic and acidic residues" evidence="6">
    <location>
        <begin position="372"/>
        <end position="390"/>
    </location>
</feature>
<accession>A0A0D2AM40</accession>
<keyword evidence="4 7" id="KW-0472">Membrane</keyword>
<evidence type="ECO:0000313" key="10">
    <source>
        <dbReference type="Proteomes" id="UP000053259"/>
    </source>
</evidence>
<dbReference type="RefSeq" id="XP_016217379.1">
    <property type="nucleotide sequence ID" value="XM_016354367.1"/>
</dbReference>
<evidence type="ECO:0000313" key="9">
    <source>
        <dbReference type="EMBL" id="KIW07510.1"/>
    </source>
</evidence>
<dbReference type="EMBL" id="KN847532">
    <property type="protein sequence ID" value="KIW07510.1"/>
    <property type="molecule type" value="Genomic_DNA"/>
</dbReference>
<keyword evidence="10" id="KW-1185">Reference proteome</keyword>
<feature type="transmembrane region" description="Helical" evidence="7">
    <location>
        <begin position="219"/>
        <end position="241"/>
    </location>
</feature>
<comment type="subcellular location">
    <subcellularLocation>
        <location evidence="1">Membrane</location>
        <topology evidence="1">Multi-pass membrane protein</topology>
    </subcellularLocation>
</comment>
<dbReference type="InParanoid" id="A0A0D2AM40"/>
<dbReference type="InterPro" id="IPR049326">
    <property type="entry name" value="Rhodopsin_dom_fungi"/>
</dbReference>
<evidence type="ECO:0000256" key="7">
    <source>
        <dbReference type="SAM" id="Phobius"/>
    </source>
</evidence>